<evidence type="ECO:0000256" key="3">
    <source>
        <dbReference type="ARBA" id="ARBA00022840"/>
    </source>
</evidence>
<dbReference type="CDD" id="cd00267">
    <property type="entry name" value="ABC_ATPase"/>
    <property type="match status" value="1"/>
</dbReference>
<protein>
    <recommendedName>
        <fullName evidence="4">ABC transporter domain-containing protein</fullName>
    </recommendedName>
</protein>
<keyword evidence="2" id="KW-0547">Nucleotide-binding</keyword>
<dbReference type="SMART" id="SM00382">
    <property type="entry name" value="AAA"/>
    <property type="match status" value="1"/>
</dbReference>
<evidence type="ECO:0000259" key="4">
    <source>
        <dbReference type="PROSITE" id="PS50893"/>
    </source>
</evidence>
<sequence>MTSVLMEGVGIVPVGRSRVRVPDLEGRAPRLLRLVGRNGIGKSTVVELLAGAARPPRGRVLVAGRLASDPLARAGRTVTRSEPALLPAVSLERHARLFGRAAGVGADRAIAALAAAGLEGCLAMRADALSTGQRRSAWVVLTTLREAGVMLLDEPFLGLDDEAAARLAGSVERWASTRLVVLVDHGERALAADTGVVRMEPA</sequence>
<evidence type="ECO:0000256" key="2">
    <source>
        <dbReference type="ARBA" id="ARBA00022741"/>
    </source>
</evidence>
<dbReference type="InterPro" id="IPR051782">
    <property type="entry name" value="ABC_Transporter_VariousFunc"/>
</dbReference>
<comment type="caution">
    <text evidence="5">The sequence shown here is derived from an EMBL/GenBank/DDBJ whole genome shotgun (WGS) entry which is preliminary data.</text>
</comment>
<organism evidence="5 6">
    <name type="scientific">Agrococcus pavilionensis RW1</name>
    <dbReference type="NCBI Taxonomy" id="1330458"/>
    <lineage>
        <taxon>Bacteria</taxon>
        <taxon>Bacillati</taxon>
        <taxon>Actinomycetota</taxon>
        <taxon>Actinomycetes</taxon>
        <taxon>Micrococcales</taxon>
        <taxon>Microbacteriaceae</taxon>
        <taxon>Agrococcus</taxon>
    </lineage>
</organism>
<evidence type="ECO:0000256" key="1">
    <source>
        <dbReference type="ARBA" id="ARBA00022448"/>
    </source>
</evidence>
<dbReference type="EMBL" id="ASHR01000028">
    <property type="protein sequence ID" value="ERG63904.1"/>
    <property type="molecule type" value="Genomic_DNA"/>
</dbReference>
<dbReference type="GO" id="GO:0016887">
    <property type="term" value="F:ATP hydrolysis activity"/>
    <property type="evidence" value="ECO:0007669"/>
    <property type="project" value="InterPro"/>
</dbReference>
<dbReference type="PANTHER" id="PTHR42939">
    <property type="entry name" value="ABC TRANSPORTER ATP-BINDING PROTEIN ALBC-RELATED"/>
    <property type="match status" value="1"/>
</dbReference>
<dbReference type="InterPro" id="IPR003593">
    <property type="entry name" value="AAA+_ATPase"/>
</dbReference>
<dbReference type="GO" id="GO:0005524">
    <property type="term" value="F:ATP binding"/>
    <property type="evidence" value="ECO:0007669"/>
    <property type="project" value="UniProtKB-KW"/>
</dbReference>
<dbReference type="Proteomes" id="UP000016462">
    <property type="component" value="Unassembled WGS sequence"/>
</dbReference>
<keyword evidence="6" id="KW-1185">Reference proteome</keyword>
<evidence type="ECO:0000313" key="5">
    <source>
        <dbReference type="EMBL" id="ERG63904.1"/>
    </source>
</evidence>
<dbReference type="InterPro" id="IPR027417">
    <property type="entry name" value="P-loop_NTPase"/>
</dbReference>
<dbReference type="RefSeq" id="WP_021010867.1">
    <property type="nucleotide sequence ID" value="NZ_ASHR01000028.1"/>
</dbReference>
<dbReference type="Gene3D" id="3.40.50.300">
    <property type="entry name" value="P-loop containing nucleotide triphosphate hydrolases"/>
    <property type="match status" value="1"/>
</dbReference>
<name>U1LNG6_9MICO</name>
<evidence type="ECO:0000313" key="6">
    <source>
        <dbReference type="Proteomes" id="UP000016462"/>
    </source>
</evidence>
<accession>U1LNG6</accession>
<keyword evidence="1" id="KW-0813">Transport</keyword>
<feature type="domain" description="ABC transporter" evidence="4">
    <location>
        <begin position="4"/>
        <end position="202"/>
    </location>
</feature>
<dbReference type="PROSITE" id="PS50893">
    <property type="entry name" value="ABC_TRANSPORTER_2"/>
    <property type="match status" value="1"/>
</dbReference>
<dbReference type="SUPFAM" id="SSF52540">
    <property type="entry name" value="P-loop containing nucleoside triphosphate hydrolases"/>
    <property type="match status" value="1"/>
</dbReference>
<dbReference type="InterPro" id="IPR003439">
    <property type="entry name" value="ABC_transporter-like_ATP-bd"/>
</dbReference>
<reference evidence="5 6" key="1">
    <citation type="journal article" date="2013" name="Genome Announc.">
        <title>First draft genome sequence from a member of the genus agrococcus, isolated from modern microbialites.</title>
        <authorList>
            <person name="White R.A.III."/>
            <person name="Grassa C.J."/>
            <person name="Suttle C.A."/>
        </authorList>
    </citation>
    <scope>NUCLEOTIDE SEQUENCE [LARGE SCALE GENOMIC DNA]</scope>
    <source>
        <strain evidence="5 6">RW1</strain>
    </source>
</reference>
<dbReference type="PANTHER" id="PTHR42939:SF1">
    <property type="entry name" value="ABC TRANSPORTER ATP-BINDING PROTEIN ALBC-RELATED"/>
    <property type="match status" value="1"/>
</dbReference>
<keyword evidence="3" id="KW-0067">ATP-binding</keyword>
<dbReference type="AlphaFoldDB" id="U1LNG6"/>
<dbReference type="Pfam" id="PF00005">
    <property type="entry name" value="ABC_tran"/>
    <property type="match status" value="1"/>
</dbReference>
<proteinExistence type="predicted"/>
<dbReference type="OrthoDB" id="5182800at2"/>
<gene>
    <name evidence="5" type="ORF">L332_05400</name>
</gene>